<dbReference type="PANTHER" id="PTHR14449">
    <property type="entry name" value="FANCONI ANEMIA GROUP F PROTEIN FANCF"/>
    <property type="match status" value="1"/>
</dbReference>
<proteinExistence type="predicted"/>
<protein>
    <submittedName>
        <fullName evidence="1">Uncharacterized protein</fullName>
    </submittedName>
</protein>
<name>A0ABC8V8J0_9POAL</name>
<evidence type="ECO:0000313" key="2">
    <source>
        <dbReference type="Proteomes" id="UP001497457"/>
    </source>
</evidence>
<dbReference type="AlphaFoldDB" id="A0ABC8V8J0"/>
<dbReference type="InterPro" id="IPR035428">
    <property type="entry name" value="FANCF"/>
</dbReference>
<gene>
    <name evidence="1" type="ORF">URODEC1_LOCUS845</name>
</gene>
<dbReference type="Proteomes" id="UP001497457">
    <property type="component" value="Chromosome 1b"/>
</dbReference>
<keyword evidence="2" id="KW-1185">Reference proteome</keyword>
<dbReference type="PANTHER" id="PTHR14449:SF2">
    <property type="entry name" value="FANCONI ANEMIA GROUP F PROTEIN"/>
    <property type="match status" value="1"/>
</dbReference>
<accession>A0ABC8V8J0</accession>
<evidence type="ECO:0000313" key="1">
    <source>
        <dbReference type="EMBL" id="CAL4885974.1"/>
    </source>
</evidence>
<reference evidence="1" key="1">
    <citation type="submission" date="2024-10" db="EMBL/GenBank/DDBJ databases">
        <authorList>
            <person name="Ryan C."/>
        </authorList>
    </citation>
    <scope>NUCLEOTIDE SEQUENCE [LARGE SCALE GENOMIC DNA]</scope>
</reference>
<sequence>MGWAHAAVTMEEVLGLVRSFVDVLVLAGGRTSSGASATWSSDEVKKALRWALFFEEVFKDLRESGRYEDCAGELDAALVELTSSPEFPKGLAFMRSETLSTARVSVIRHFLKAKAMSVENLAALLEAVVEMDIDGICASGVHNACQEYAKSILGMNSSCFTQTRNGCDIGLPASSDELYAQSMGHSWVLVKEFLDGLDSASCSCLVERGLGTLLKSVRKNSFDDAKHALNSVRTLLCRTSQMIDKFLVWKQWRAKCLSYLLDERTIRILSGSSLIFKAPKEQWMKVFEPLKSSEESCQHALVETMELCFLGLIASHWNSLIKDFMSHTFCFVPTSKQYIDLHQLLQGTSQNKCHDKLPDLEGKDILEYASQSLQSKPSILWLLPPVLIAAAIPPRSTLFQIYLAEIDKQFHGAAPAERKCCCIGDGIDQHYNCEITERIQCLYTFHIQQPHLTASRLC</sequence>
<dbReference type="Pfam" id="PF11107">
    <property type="entry name" value="FANCF"/>
    <property type="match status" value="1"/>
</dbReference>
<organism evidence="1 2">
    <name type="scientific">Urochloa decumbens</name>
    <dbReference type="NCBI Taxonomy" id="240449"/>
    <lineage>
        <taxon>Eukaryota</taxon>
        <taxon>Viridiplantae</taxon>
        <taxon>Streptophyta</taxon>
        <taxon>Embryophyta</taxon>
        <taxon>Tracheophyta</taxon>
        <taxon>Spermatophyta</taxon>
        <taxon>Magnoliopsida</taxon>
        <taxon>Liliopsida</taxon>
        <taxon>Poales</taxon>
        <taxon>Poaceae</taxon>
        <taxon>PACMAD clade</taxon>
        <taxon>Panicoideae</taxon>
        <taxon>Panicodae</taxon>
        <taxon>Paniceae</taxon>
        <taxon>Melinidinae</taxon>
        <taxon>Urochloa</taxon>
    </lineage>
</organism>
<dbReference type="EMBL" id="OZ075111">
    <property type="protein sequence ID" value="CAL4885974.1"/>
    <property type="molecule type" value="Genomic_DNA"/>
</dbReference>